<dbReference type="PROSITE" id="PS00498">
    <property type="entry name" value="TYROSINASE_2"/>
    <property type="match status" value="1"/>
</dbReference>
<dbReference type="AlphaFoldDB" id="A0A6A6U210"/>
<dbReference type="GO" id="GO:0016491">
    <property type="term" value="F:oxidoreductase activity"/>
    <property type="evidence" value="ECO:0007669"/>
    <property type="project" value="InterPro"/>
</dbReference>
<organism evidence="5 6">
    <name type="scientific">Microthyrium microscopicum</name>
    <dbReference type="NCBI Taxonomy" id="703497"/>
    <lineage>
        <taxon>Eukaryota</taxon>
        <taxon>Fungi</taxon>
        <taxon>Dikarya</taxon>
        <taxon>Ascomycota</taxon>
        <taxon>Pezizomycotina</taxon>
        <taxon>Dothideomycetes</taxon>
        <taxon>Dothideomycetes incertae sedis</taxon>
        <taxon>Microthyriales</taxon>
        <taxon>Microthyriaceae</taxon>
        <taxon>Microthyrium</taxon>
    </lineage>
</organism>
<accession>A0A6A6U210</accession>
<dbReference type="EMBL" id="MU004239">
    <property type="protein sequence ID" value="KAF2666152.1"/>
    <property type="molecule type" value="Genomic_DNA"/>
</dbReference>
<feature type="chain" id="PRO_5025368838" evidence="3">
    <location>
        <begin position="20"/>
        <end position="376"/>
    </location>
</feature>
<dbReference type="InterPro" id="IPR050316">
    <property type="entry name" value="Tyrosinase/Hemocyanin"/>
</dbReference>
<dbReference type="SUPFAM" id="SSF48056">
    <property type="entry name" value="Di-copper centre-containing domain"/>
    <property type="match status" value="1"/>
</dbReference>
<evidence type="ECO:0000256" key="2">
    <source>
        <dbReference type="ARBA" id="ARBA00023008"/>
    </source>
</evidence>
<evidence type="ECO:0000313" key="6">
    <source>
        <dbReference type="Proteomes" id="UP000799302"/>
    </source>
</evidence>
<keyword evidence="6" id="KW-1185">Reference proteome</keyword>
<name>A0A6A6U210_9PEZI</name>
<gene>
    <name evidence="5" type="ORF">BT63DRAFT_51117</name>
</gene>
<feature type="signal peptide" evidence="3">
    <location>
        <begin position="1"/>
        <end position="19"/>
    </location>
</feature>
<keyword evidence="1" id="KW-0479">Metal-binding</keyword>
<evidence type="ECO:0000313" key="5">
    <source>
        <dbReference type="EMBL" id="KAF2666152.1"/>
    </source>
</evidence>
<dbReference type="GO" id="GO:0046872">
    <property type="term" value="F:metal ion binding"/>
    <property type="evidence" value="ECO:0007669"/>
    <property type="project" value="UniProtKB-KW"/>
</dbReference>
<dbReference type="OrthoDB" id="6132182at2759"/>
<dbReference type="PANTHER" id="PTHR11474:SF126">
    <property type="entry name" value="TYROSINASE-LIKE PROTEIN TYR-1-RELATED"/>
    <property type="match status" value="1"/>
</dbReference>
<dbReference type="PRINTS" id="PR00092">
    <property type="entry name" value="TYROSINASE"/>
</dbReference>
<evidence type="ECO:0000259" key="4">
    <source>
        <dbReference type="PROSITE" id="PS00498"/>
    </source>
</evidence>
<dbReference type="Proteomes" id="UP000799302">
    <property type="component" value="Unassembled WGS sequence"/>
</dbReference>
<keyword evidence="3" id="KW-0732">Signal</keyword>
<evidence type="ECO:0000256" key="1">
    <source>
        <dbReference type="ARBA" id="ARBA00022723"/>
    </source>
</evidence>
<protein>
    <submittedName>
        <fullName evidence="5">Di-copper centre-containing protein</fullName>
    </submittedName>
</protein>
<dbReference type="PANTHER" id="PTHR11474">
    <property type="entry name" value="TYROSINASE FAMILY MEMBER"/>
    <property type="match status" value="1"/>
</dbReference>
<dbReference type="Gene3D" id="1.10.1280.10">
    <property type="entry name" value="Di-copper center containing domain from catechol oxidase"/>
    <property type="match status" value="1"/>
</dbReference>
<evidence type="ECO:0000256" key="3">
    <source>
        <dbReference type="SAM" id="SignalP"/>
    </source>
</evidence>
<dbReference type="InterPro" id="IPR008922">
    <property type="entry name" value="Di-copper_centre_dom_sf"/>
</dbReference>
<dbReference type="Pfam" id="PF00264">
    <property type="entry name" value="Tyrosinase"/>
    <property type="match status" value="1"/>
</dbReference>
<dbReference type="InterPro" id="IPR002227">
    <property type="entry name" value="Tyrosinase_Cu-bd"/>
</dbReference>
<proteinExistence type="predicted"/>
<sequence length="376" mass="41554">MLFRASFVVQLVALQQVFAAPQQPKAAEQPKTPAQAGCTNPRIRKEWRSLTVDERKGFTTAVNCLMNKPSKFKKYYPLVETRYDDFVALHVNETGISGQFGHPQDGQPHPGAAFNPFAHDDVHGGGSILPWHRYAIQSYEDALTEECGLKIGLPYWNWFLDSKDAGGDFVKSPLFDPVSGFGGNGKKEKNAGGFGGFGGFGFGGTGGGCITDGPFVNRTLRIGPQGKMAVNNTRCLRRDFNPNVVDQTANKKVLGPLLNSKTYAQFCQVIGMQLHNVGHMSVGGEMMDPFNSVNDPLFFLHHSNLDQLWALWEEQDPKRRTDYSARQGEVFGPDSVMSLGVYGAPWTAKELMDTQNRDGKGKLCFKYEGIPIEKYS</sequence>
<reference evidence="5" key="1">
    <citation type="journal article" date="2020" name="Stud. Mycol.">
        <title>101 Dothideomycetes genomes: a test case for predicting lifestyles and emergence of pathogens.</title>
        <authorList>
            <person name="Haridas S."/>
            <person name="Albert R."/>
            <person name="Binder M."/>
            <person name="Bloem J."/>
            <person name="Labutti K."/>
            <person name="Salamov A."/>
            <person name="Andreopoulos B."/>
            <person name="Baker S."/>
            <person name="Barry K."/>
            <person name="Bills G."/>
            <person name="Bluhm B."/>
            <person name="Cannon C."/>
            <person name="Castanera R."/>
            <person name="Culley D."/>
            <person name="Daum C."/>
            <person name="Ezra D."/>
            <person name="Gonzalez J."/>
            <person name="Henrissat B."/>
            <person name="Kuo A."/>
            <person name="Liang C."/>
            <person name="Lipzen A."/>
            <person name="Lutzoni F."/>
            <person name="Magnuson J."/>
            <person name="Mondo S."/>
            <person name="Nolan M."/>
            <person name="Ohm R."/>
            <person name="Pangilinan J."/>
            <person name="Park H.-J."/>
            <person name="Ramirez L."/>
            <person name="Alfaro M."/>
            <person name="Sun H."/>
            <person name="Tritt A."/>
            <person name="Yoshinaga Y."/>
            <person name="Zwiers L.-H."/>
            <person name="Turgeon B."/>
            <person name="Goodwin S."/>
            <person name="Spatafora J."/>
            <person name="Crous P."/>
            <person name="Grigoriev I."/>
        </authorList>
    </citation>
    <scope>NUCLEOTIDE SEQUENCE</scope>
    <source>
        <strain evidence="5">CBS 115976</strain>
    </source>
</reference>
<feature type="domain" description="Tyrosinase copper-binding" evidence="4">
    <location>
        <begin position="295"/>
        <end position="306"/>
    </location>
</feature>
<keyword evidence="2" id="KW-0186">Copper</keyword>